<dbReference type="GO" id="GO:0008270">
    <property type="term" value="F:zinc ion binding"/>
    <property type="evidence" value="ECO:0007669"/>
    <property type="project" value="UniProtKB-KW"/>
</dbReference>
<dbReference type="InterPro" id="IPR001584">
    <property type="entry name" value="Integrase_cat-core"/>
</dbReference>
<evidence type="ECO:0000259" key="4">
    <source>
        <dbReference type="PROSITE" id="PS50158"/>
    </source>
</evidence>
<organism evidence="6 7">
    <name type="scientific">Trichinella nelsoni</name>
    <dbReference type="NCBI Taxonomy" id="6336"/>
    <lineage>
        <taxon>Eukaryota</taxon>
        <taxon>Metazoa</taxon>
        <taxon>Ecdysozoa</taxon>
        <taxon>Nematoda</taxon>
        <taxon>Enoplea</taxon>
        <taxon>Dorylaimia</taxon>
        <taxon>Trichinellida</taxon>
        <taxon>Trichinellidae</taxon>
        <taxon>Trichinella</taxon>
    </lineage>
</organism>
<dbReference type="PANTHER" id="PTHR47331:SF1">
    <property type="entry name" value="GAG-LIKE PROTEIN"/>
    <property type="match status" value="1"/>
</dbReference>
<evidence type="ECO:0008006" key="8">
    <source>
        <dbReference type="Google" id="ProtNLM"/>
    </source>
</evidence>
<accession>A0A0V0SL24</accession>
<dbReference type="InterPro" id="IPR001878">
    <property type="entry name" value="Znf_CCHC"/>
</dbReference>
<dbReference type="InterPro" id="IPR040676">
    <property type="entry name" value="DUF5641"/>
</dbReference>
<dbReference type="SUPFAM" id="SSF53098">
    <property type="entry name" value="Ribonuclease H-like"/>
    <property type="match status" value="1"/>
</dbReference>
<evidence type="ECO:0000256" key="2">
    <source>
        <dbReference type="SAM" id="Coils"/>
    </source>
</evidence>
<evidence type="ECO:0000313" key="7">
    <source>
        <dbReference type="Proteomes" id="UP000054630"/>
    </source>
</evidence>
<dbReference type="STRING" id="6336.A0A0V0SL24"/>
<keyword evidence="1" id="KW-0479">Metal-binding</keyword>
<dbReference type="Proteomes" id="UP000054630">
    <property type="component" value="Unassembled WGS sequence"/>
</dbReference>
<feature type="compositionally biased region" description="Polar residues" evidence="3">
    <location>
        <begin position="418"/>
        <end position="428"/>
    </location>
</feature>
<comment type="caution">
    <text evidence="6">The sequence shown here is derived from an EMBL/GenBank/DDBJ whole genome shotgun (WGS) entry which is preliminary data.</text>
</comment>
<dbReference type="EMBL" id="JYDL01000003">
    <property type="protein sequence ID" value="KRX27486.1"/>
    <property type="molecule type" value="Genomic_DNA"/>
</dbReference>
<feature type="compositionally biased region" description="Basic and acidic residues" evidence="3">
    <location>
        <begin position="391"/>
        <end position="402"/>
    </location>
</feature>
<keyword evidence="1" id="KW-0863">Zinc-finger</keyword>
<feature type="region of interest" description="Disordered" evidence="3">
    <location>
        <begin position="385"/>
        <end position="428"/>
    </location>
</feature>
<reference evidence="6 7" key="1">
    <citation type="submission" date="2015-01" db="EMBL/GenBank/DDBJ databases">
        <title>Evolution of Trichinella species and genotypes.</title>
        <authorList>
            <person name="Korhonen P.K."/>
            <person name="Edoardo P."/>
            <person name="Giuseppe L.R."/>
            <person name="Gasser R.B."/>
        </authorList>
    </citation>
    <scope>NUCLEOTIDE SEQUENCE [LARGE SCALE GENOMIC DNA]</scope>
    <source>
        <strain evidence="6">ISS37</strain>
    </source>
</reference>
<dbReference type="InterPro" id="IPR021109">
    <property type="entry name" value="Peptidase_aspartic_dom_sf"/>
</dbReference>
<dbReference type="GO" id="GO:0015074">
    <property type="term" value="P:DNA integration"/>
    <property type="evidence" value="ECO:0007669"/>
    <property type="project" value="InterPro"/>
</dbReference>
<evidence type="ECO:0000256" key="1">
    <source>
        <dbReference type="PROSITE-ProRule" id="PRU00047"/>
    </source>
</evidence>
<name>A0A0V0SL24_9BILA</name>
<dbReference type="Pfam" id="PF03564">
    <property type="entry name" value="DUF1759"/>
    <property type="match status" value="1"/>
</dbReference>
<dbReference type="Pfam" id="PF17921">
    <property type="entry name" value="Integrase_H2C2"/>
    <property type="match status" value="1"/>
</dbReference>
<dbReference type="InterPro" id="IPR041588">
    <property type="entry name" value="Integrase_H2C2"/>
</dbReference>
<gene>
    <name evidence="6" type="ORF">T07_9969</name>
</gene>
<dbReference type="Gene3D" id="1.10.340.70">
    <property type="match status" value="1"/>
</dbReference>
<feature type="domain" description="Integrase catalytic" evidence="5">
    <location>
        <begin position="966"/>
        <end position="1152"/>
    </location>
</feature>
<feature type="coiled-coil region" evidence="2">
    <location>
        <begin position="3"/>
        <end position="64"/>
    </location>
</feature>
<dbReference type="Gene3D" id="2.40.70.10">
    <property type="entry name" value="Acid Proteases"/>
    <property type="match status" value="1"/>
</dbReference>
<dbReference type="PROSITE" id="PS50158">
    <property type="entry name" value="ZF_CCHC"/>
    <property type="match status" value="1"/>
</dbReference>
<feature type="domain" description="CCHC-type" evidence="4">
    <location>
        <begin position="361"/>
        <end position="376"/>
    </location>
</feature>
<dbReference type="InterPro" id="IPR036397">
    <property type="entry name" value="RNaseH_sf"/>
</dbReference>
<keyword evidence="7" id="KW-1185">Reference proteome</keyword>
<dbReference type="InterPro" id="IPR005312">
    <property type="entry name" value="DUF1759"/>
</dbReference>
<dbReference type="PANTHER" id="PTHR47331">
    <property type="entry name" value="PHD-TYPE DOMAIN-CONTAINING PROTEIN"/>
    <property type="match status" value="1"/>
</dbReference>
<dbReference type="Pfam" id="PF18701">
    <property type="entry name" value="DUF5641"/>
    <property type="match status" value="1"/>
</dbReference>
<dbReference type="Pfam" id="PF05585">
    <property type="entry name" value="DUF1758"/>
    <property type="match status" value="1"/>
</dbReference>
<keyword evidence="1" id="KW-0862">Zinc</keyword>
<sequence length="1332" mass="154340">MDYAKLNRRRNCLKGRMNRLCQDLDALIREPESRIDVKMTLDSISKLLERCQEAQDAVEAVITDDDEIEKETQRWMDFEREIRSARGRAERYLEMNTEPVDSKKSSPNSASAKLPTWSIPKFTGKVLDFPSFWEQFNAGIHDNAELADVTKFIYLRSLLEGEGLKAIDGYAVTQDNYPIARQALVSRFGNPKRVIEHHIQAIADLKPNGDRTLRELHDELVTHVRSLRALNRDTSGNQFASDIILTLCKRLLPKKILSLWEDKILESEEDPNEVETFFAFLHKHAEIEARVHQDNHKYGRQDRVEIKKIEHRRSNKVLSTSVTPGNLCSICRENHRVEGCPLFLKVTRPERWTLAKKHRLCFRCLRQGHRSTDCKRSHNSRNVTSVGLHRLLSEDRNVRANEENCPPHGDERSEKSPETTPTDVSEPTNAVRVCANRTRDTRDRTYLQTAKAYLYAPNGNYTKVMCLFDTGSQRSFVTKGIADSLGLTGLSERVCISTLGNNTCHKKLRRVSFSLKGITPNSQAKQINAYCVNRICDTLEKNPPVMWEHAKDLNLADDFPRDRCDVDVLIGIDYYYHFIEDDRRSVVDEWLVALRSTLGWILCGQDSRTNYTDTVKVMRIDVRPRCDCEKHRRFGELESIGIKDQPETESPAERRKQLSLKIDEIVCWSDSEVALSWIKSPAVKWKTFVRNRVESIQQLTEASVWRYCPTGENPADMLSRGCSLKRLEESQLWWEGPPWLSLPVENWPKKSIRVDQSKITSTAEARNKITTLAVSVIEKNDRLDPSRFSNFEKLVRVTAFCFRFFRNLQLPRHERKFAELTVEELAKAENFWLLTVQREAFEKELTAVQSGKNPEGKLARFNPYLDENGLLRVGGRLQNSDMDAERKHPILLPSTHPVVMLLIKRVHERSLHAGTEQTLTDLRQRFWVLKGRSSVKRIVRQCRICKRQCARPYEPIMNDLPIDRVTVAAPFERIGIDFAGPVYIKMRNNHVKTYICLFTCMVTRAIHLELVTSMTTKQFLNAFHRFAARRGYPVLVQSDNFKTFKQADQELRDLFSENQWSEIREALTVNRIKWKYITERAPWNGGYWERIVRSVKESLKKVLGNTRLEEDELRTVLCEIEARINSRPLTFVGDDPNDPNPLTPFHFLIGREFRNVHEIPHGEDNDPPYGAPTTKELSRRWKYRRTLVDNLWKRWKNEYVVNLSQRKKWTKSKQEPHVGDIVLVSEDEVPTHMWPMARVIEVYPGSDGVVRTVKVKTLKGTYNRSVRKLRLLEPAVDADGLRPSRGDIVVVIVATTCNRVVLDLPFLRRACRFLYCICDYKSKGFTLTLVLN</sequence>
<dbReference type="GO" id="GO:0003676">
    <property type="term" value="F:nucleic acid binding"/>
    <property type="evidence" value="ECO:0007669"/>
    <property type="project" value="InterPro"/>
</dbReference>
<dbReference type="InterPro" id="IPR012337">
    <property type="entry name" value="RNaseH-like_sf"/>
</dbReference>
<dbReference type="InterPro" id="IPR008737">
    <property type="entry name" value="DUF1758"/>
</dbReference>
<evidence type="ECO:0000259" key="5">
    <source>
        <dbReference type="PROSITE" id="PS50994"/>
    </source>
</evidence>
<proteinExistence type="predicted"/>
<feature type="compositionally biased region" description="Basic and acidic residues" evidence="3">
    <location>
        <begin position="408"/>
        <end position="417"/>
    </location>
</feature>
<protein>
    <recommendedName>
        <fullName evidence="8">Integrase catalytic domain-containing protein</fullName>
    </recommendedName>
</protein>
<dbReference type="Gene3D" id="3.30.420.10">
    <property type="entry name" value="Ribonuclease H-like superfamily/Ribonuclease H"/>
    <property type="match status" value="1"/>
</dbReference>
<dbReference type="PROSITE" id="PS50994">
    <property type="entry name" value="INTEGRASE"/>
    <property type="match status" value="1"/>
</dbReference>
<keyword evidence="2" id="KW-0175">Coiled coil</keyword>
<evidence type="ECO:0000313" key="6">
    <source>
        <dbReference type="EMBL" id="KRX27486.1"/>
    </source>
</evidence>
<dbReference type="OrthoDB" id="5918491at2759"/>
<evidence type="ECO:0000256" key="3">
    <source>
        <dbReference type="SAM" id="MobiDB-lite"/>
    </source>
</evidence>